<keyword evidence="5" id="KW-1185">Reference proteome</keyword>
<dbReference type="InterPro" id="IPR012677">
    <property type="entry name" value="Nucleotide-bd_a/b_plait_sf"/>
</dbReference>
<dbReference type="SUPFAM" id="SSF54928">
    <property type="entry name" value="RNA-binding domain, RBD"/>
    <property type="match status" value="1"/>
</dbReference>
<dbReference type="GO" id="GO:0003729">
    <property type="term" value="F:mRNA binding"/>
    <property type="evidence" value="ECO:0007669"/>
    <property type="project" value="TreeGrafter"/>
</dbReference>
<evidence type="ECO:0000256" key="2">
    <source>
        <dbReference type="PROSITE-ProRule" id="PRU00176"/>
    </source>
</evidence>
<dbReference type="PANTHER" id="PTHR48025:SF1">
    <property type="entry name" value="RRM DOMAIN-CONTAINING PROTEIN"/>
    <property type="match status" value="1"/>
</dbReference>
<organism evidence="4 5">
    <name type="scientific">Mycena venus</name>
    <dbReference type="NCBI Taxonomy" id="2733690"/>
    <lineage>
        <taxon>Eukaryota</taxon>
        <taxon>Fungi</taxon>
        <taxon>Dikarya</taxon>
        <taxon>Basidiomycota</taxon>
        <taxon>Agaricomycotina</taxon>
        <taxon>Agaricomycetes</taxon>
        <taxon>Agaricomycetidae</taxon>
        <taxon>Agaricales</taxon>
        <taxon>Marasmiineae</taxon>
        <taxon>Mycenaceae</taxon>
        <taxon>Mycena</taxon>
    </lineage>
</organism>
<evidence type="ECO:0000259" key="3">
    <source>
        <dbReference type="PROSITE" id="PS50102"/>
    </source>
</evidence>
<accession>A0A8H6YK56</accession>
<dbReference type="PROSITE" id="PS50102">
    <property type="entry name" value="RRM"/>
    <property type="match status" value="1"/>
</dbReference>
<name>A0A8H6YK56_9AGAR</name>
<dbReference type="InterPro" id="IPR050502">
    <property type="entry name" value="Euk_RNA-bind_prot"/>
</dbReference>
<evidence type="ECO:0000313" key="4">
    <source>
        <dbReference type="EMBL" id="KAF7360181.1"/>
    </source>
</evidence>
<dbReference type="InterPro" id="IPR035979">
    <property type="entry name" value="RBD_domain_sf"/>
</dbReference>
<gene>
    <name evidence="4" type="ORF">MVEN_00746700</name>
</gene>
<feature type="domain" description="RRM" evidence="3">
    <location>
        <begin position="110"/>
        <end position="187"/>
    </location>
</feature>
<dbReference type="PANTHER" id="PTHR48025">
    <property type="entry name" value="OS02G0815200 PROTEIN"/>
    <property type="match status" value="1"/>
</dbReference>
<comment type="caution">
    <text evidence="4">The sequence shown here is derived from an EMBL/GenBank/DDBJ whole genome shotgun (WGS) entry which is preliminary data.</text>
</comment>
<dbReference type="EMBL" id="JACAZI010000005">
    <property type="protein sequence ID" value="KAF7360181.1"/>
    <property type="molecule type" value="Genomic_DNA"/>
</dbReference>
<dbReference type="SMART" id="SM00360">
    <property type="entry name" value="RRM"/>
    <property type="match status" value="1"/>
</dbReference>
<dbReference type="Pfam" id="PF00076">
    <property type="entry name" value="RRM_1"/>
    <property type="match status" value="1"/>
</dbReference>
<evidence type="ECO:0000256" key="1">
    <source>
        <dbReference type="ARBA" id="ARBA00022884"/>
    </source>
</evidence>
<evidence type="ECO:0000313" key="5">
    <source>
        <dbReference type="Proteomes" id="UP000620124"/>
    </source>
</evidence>
<sequence>MTHTPSLSGPIFKFSRETNAVRVENIPQNANRLEVLALFSTLIGDIRASQDSDDAMEITFFTADAARYVALVSEFSSISGSSLLVSSIVRAASPAPSHGSQQGRRADTRRNLYVLGVPFGMTNQSLAALFIPYGTVSHCVILATLDSASRRRGFVVMSTHEEARQAMAALGRSSKGGSGMDISWAVVQRSKGLFIYFSVPQTLTQLSGFLDGGDRAGIVHPPAASLSSPSTRTRKRCESFTCLPSSGSFLSSAPLSTSTPVPPAPVTAAIVHYASFAAAQDAHRALDGELYAGFKVRAAYLVEHETEPASAPESSPSANAYLPLPAQLPPTSPLVLCSCTSLRAPRAR</sequence>
<protein>
    <submittedName>
        <fullName evidence="4">RRM domain-containing protein</fullName>
    </submittedName>
</protein>
<dbReference type="GO" id="GO:0005634">
    <property type="term" value="C:nucleus"/>
    <property type="evidence" value="ECO:0007669"/>
    <property type="project" value="TreeGrafter"/>
</dbReference>
<dbReference type="InterPro" id="IPR000504">
    <property type="entry name" value="RRM_dom"/>
</dbReference>
<keyword evidence="1 2" id="KW-0694">RNA-binding</keyword>
<dbReference type="AlphaFoldDB" id="A0A8H6YK56"/>
<dbReference type="CDD" id="cd00590">
    <property type="entry name" value="RRM_SF"/>
    <property type="match status" value="1"/>
</dbReference>
<dbReference type="OrthoDB" id="6159137at2759"/>
<dbReference type="Proteomes" id="UP000620124">
    <property type="component" value="Unassembled WGS sequence"/>
</dbReference>
<dbReference type="Gene3D" id="3.30.70.330">
    <property type="match status" value="1"/>
</dbReference>
<proteinExistence type="predicted"/>
<reference evidence="4" key="1">
    <citation type="submission" date="2020-05" db="EMBL/GenBank/DDBJ databases">
        <title>Mycena genomes resolve the evolution of fungal bioluminescence.</title>
        <authorList>
            <person name="Tsai I.J."/>
        </authorList>
    </citation>
    <scope>NUCLEOTIDE SEQUENCE</scope>
    <source>
        <strain evidence="4">CCC161011</strain>
    </source>
</reference>